<gene>
    <name evidence="1" type="primary">csy1</name>
    <name evidence="1" type="ORF">E8K88_10465</name>
</gene>
<dbReference type="InterPro" id="IPR013397">
    <property type="entry name" value="CRISPR-assoc_prot_Csy1"/>
</dbReference>
<dbReference type="RefSeq" id="WP_136406613.1">
    <property type="nucleotide sequence ID" value="NZ_SSWX01000012.1"/>
</dbReference>
<dbReference type="NCBIfam" id="TIGR02564">
    <property type="entry name" value="cas_Csy1"/>
    <property type="match status" value="1"/>
</dbReference>
<dbReference type="OrthoDB" id="9815616at2"/>
<organism evidence="1 2">
    <name type="scientific">Lampropedia aestuarii</name>
    <dbReference type="NCBI Taxonomy" id="2562762"/>
    <lineage>
        <taxon>Bacteria</taxon>
        <taxon>Pseudomonadati</taxon>
        <taxon>Pseudomonadota</taxon>
        <taxon>Betaproteobacteria</taxon>
        <taxon>Burkholderiales</taxon>
        <taxon>Comamonadaceae</taxon>
        <taxon>Lampropedia</taxon>
    </lineage>
</organism>
<reference evidence="1 2" key="1">
    <citation type="submission" date="2019-04" db="EMBL/GenBank/DDBJ databases">
        <title>Lampropedia sp YIM MLB12 draf genome.</title>
        <authorList>
            <person name="Wang Y.-X."/>
        </authorList>
    </citation>
    <scope>NUCLEOTIDE SEQUENCE [LARGE SCALE GENOMIC DNA]</scope>
    <source>
        <strain evidence="1 2">YIM MLB12</strain>
    </source>
</reference>
<keyword evidence="2" id="KW-1185">Reference proteome</keyword>
<dbReference type="Proteomes" id="UP000306236">
    <property type="component" value="Unassembled WGS sequence"/>
</dbReference>
<protein>
    <submittedName>
        <fullName evidence="1">Type I-F CRISPR-associated protein Csy1</fullName>
    </submittedName>
</protein>
<evidence type="ECO:0000313" key="2">
    <source>
        <dbReference type="Proteomes" id="UP000306236"/>
    </source>
</evidence>
<proteinExistence type="predicted"/>
<comment type="caution">
    <text evidence="1">The sequence shown here is derived from an EMBL/GenBank/DDBJ whole genome shotgun (WGS) entry which is preliminary data.</text>
</comment>
<dbReference type="EMBL" id="SSWX01000012">
    <property type="protein sequence ID" value="THJ33011.1"/>
    <property type="molecule type" value="Genomic_DNA"/>
</dbReference>
<evidence type="ECO:0000313" key="1">
    <source>
        <dbReference type="EMBL" id="THJ33011.1"/>
    </source>
</evidence>
<accession>A0A4S5BPZ2</accession>
<name>A0A4S5BPZ2_9BURK</name>
<sequence>MSAEQIIHVRSAIHTFLRDRLADKLSKLAEDDPKRIELEEQFQPGSWLQDAARRVKQIQAVTHSLKPIHPDARGTNLYVPPQQLPAHAEVGTHNLAASFASDVVGNAAALDVYKFLKIAINPEGQSLLDALVAGDAHAIAALSDDAEQAQQWRDALVGLVGTASANVASHQRAKQLYWMVGSDASANEDYHLLAPLYASSLAHAVYQDVQEVRFGEANKAARAAKREGKAHEGVFRDYPQLAVQKLGGTKPQNISQLNSERGGSNYLLGALPPTWRSRTREPWGLHSVIDHMLLQRDGVKPGIKAFLDFLLTDPPANAATRNRVDAHVASLIDELVLMAAELQRDWTQSYGTNWSADARCKLAPAEQLWLNPQRTESDADFNAQWQLMDWPAQIGHRFGNWLNAQLAGKLPVGEAEHRQWKKELLLDESDDGWAQALHDVRTELKAPHYIHSRKGKQA</sequence>
<dbReference type="AlphaFoldDB" id="A0A4S5BPZ2"/>
<dbReference type="Pfam" id="PF09611">
    <property type="entry name" value="Cas_Csy1"/>
    <property type="match status" value="1"/>
</dbReference>